<keyword evidence="3" id="KW-0418">Kinase</keyword>
<dbReference type="Gene3D" id="3.30.1330.10">
    <property type="entry name" value="PurM-like, N-terminal domain"/>
    <property type="match status" value="1"/>
</dbReference>
<gene>
    <name evidence="8" type="primary">selD</name>
    <name evidence="8" type="ORF">J3U88_10130</name>
</gene>
<dbReference type="GO" id="GO:0005737">
    <property type="term" value="C:cytoplasm"/>
    <property type="evidence" value="ECO:0007669"/>
    <property type="project" value="TreeGrafter"/>
</dbReference>
<dbReference type="Pfam" id="PF02769">
    <property type="entry name" value="AIRS_C"/>
    <property type="match status" value="1"/>
</dbReference>
<dbReference type="GO" id="GO:0005524">
    <property type="term" value="F:ATP binding"/>
    <property type="evidence" value="ECO:0007669"/>
    <property type="project" value="UniProtKB-KW"/>
</dbReference>
<comment type="caution">
    <text evidence="8">The sequence shown here is derived from an EMBL/GenBank/DDBJ whole genome shotgun (WGS) entry which is preliminary data.</text>
</comment>
<evidence type="ECO:0000259" key="6">
    <source>
        <dbReference type="Pfam" id="PF00586"/>
    </source>
</evidence>
<evidence type="ECO:0000256" key="1">
    <source>
        <dbReference type="ARBA" id="ARBA00022679"/>
    </source>
</evidence>
<dbReference type="InterPro" id="IPR004536">
    <property type="entry name" value="SPS/SelD"/>
</dbReference>
<dbReference type="InterPro" id="IPR016188">
    <property type="entry name" value="PurM-like_N"/>
</dbReference>
<evidence type="ECO:0000256" key="5">
    <source>
        <dbReference type="ARBA" id="ARBA00023266"/>
    </source>
</evidence>
<evidence type="ECO:0000256" key="3">
    <source>
        <dbReference type="ARBA" id="ARBA00022777"/>
    </source>
</evidence>
<dbReference type="Proteomes" id="UP000664417">
    <property type="component" value="Unassembled WGS sequence"/>
</dbReference>
<feature type="domain" description="PurM-like N-terminal" evidence="6">
    <location>
        <begin position="17"/>
        <end position="124"/>
    </location>
</feature>
<evidence type="ECO:0000256" key="2">
    <source>
        <dbReference type="ARBA" id="ARBA00022741"/>
    </source>
</evidence>
<keyword evidence="1 8" id="KW-0808">Transferase</keyword>
<dbReference type="InterPro" id="IPR010918">
    <property type="entry name" value="PurM-like_C_dom"/>
</dbReference>
<dbReference type="AlphaFoldDB" id="A0A8J7QIB5"/>
<dbReference type="EC" id="2.7.9.3" evidence="8"/>
<protein>
    <submittedName>
        <fullName evidence="8">Selenide, water dikinase SelD</fullName>
        <ecNumber evidence="8">2.7.9.3</ecNumber>
    </submittedName>
</protein>
<evidence type="ECO:0000256" key="4">
    <source>
        <dbReference type="ARBA" id="ARBA00022840"/>
    </source>
</evidence>
<dbReference type="SUPFAM" id="SSF56042">
    <property type="entry name" value="PurM C-terminal domain-like"/>
    <property type="match status" value="1"/>
</dbReference>
<dbReference type="Pfam" id="PF00586">
    <property type="entry name" value="AIRS"/>
    <property type="match status" value="1"/>
</dbReference>
<dbReference type="SUPFAM" id="SSF55326">
    <property type="entry name" value="PurM N-terminal domain-like"/>
    <property type="match status" value="1"/>
</dbReference>
<dbReference type="Gene3D" id="3.90.650.10">
    <property type="entry name" value="PurM-like C-terminal domain"/>
    <property type="match status" value="1"/>
</dbReference>
<evidence type="ECO:0000313" key="8">
    <source>
        <dbReference type="EMBL" id="MBO1318820.1"/>
    </source>
</evidence>
<proteinExistence type="predicted"/>
<keyword evidence="4" id="KW-0067">ATP-binding</keyword>
<dbReference type="CDD" id="cd02195">
    <property type="entry name" value="SelD"/>
    <property type="match status" value="1"/>
</dbReference>
<dbReference type="InterPro" id="IPR036676">
    <property type="entry name" value="PurM-like_C_sf"/>
</dbReference>
<feature type="domain" description="PurM-like C-terminal" evidence="7">
    <location>
        <begin position="136"/>
        <end position="309"/>
    </location>
</feature>
<name>A0A8J7QIB5_9BACT</name>
<sequence length="314" mass="32911">MRPGIDERLLVGYQDRDDGAVYQLDTETALVQTVDFFTPIVDDPVDFGAIAAANALSDVYAMGGQPLTALSLVMYPYKTWPLELLQQIVAGGTEKIAESGCLVVGGHSVGDEEIKFGYAITGRVAPDQVWRNQGARAGDALVLTKPLGTGLLATAVKRDLLPATALEDALVSMKRLNRDAAACAKKFPIHAATDITGYGLLGHLVEMLAGSGLGARVRVDAIPRFAAVDEAVAVGAKTGAARTNRAFVVEHGLIEDAVLEKHAPVLFDPQTSGGLLFALCADAAEDLVRDCRKKEIDAAVIGTVSSSPGIGCLA</sequence>
<reference evidence="8" key="1">
    <citation type="submission" date="2021-03" db="EMBL/GenBank/DDBJ databases">
        <authorList>
            <person name="Wang G."/>
        </authorList>
    </citation>
    <scope>NUCLEOTIDE SEQUENCE</scope>
    <source>
        <strain evidence="8">KCTC 12899</strain>
    </source>
</reference>
<dbReference type="GO" id="GO:0004756">
    <property type="term" value="F:selenide, water dikinase activity"/>
    <property type="evidence" value="ECO:0007669"/>
    <property type="project" value="UniProtKB-EC"/>
</dbReference>
<dbReference type="NCBIfam" id="NF002098">
    <property type="entry name" value="PRK00943.1"/>
    <property type="match status" value="1"/>
</dbReference>
<dbReference type="PANTHER" id="PTHR10256">
    <property type="entry name" value="SELENIDE, WATER DIKINASE"/>
    <property type="match status" value="1"/>
</dbReference>
<keyword evidence="9" id="KW-1185">Reference proteome</keyword>
<dbReference type="PANTHER" id="PTHR10256:SF0">
    <property type="entry name" value="INACTIVE SELENIDE, WATER DIKINASE-LIKE PROTEIN-RELATED"/>
    <property type="match status" value="1"/>
</dbReference>
<organism evidence="8 9">
    <name type="scientific">Acanthopleuribacter pedis</name>
    <dbReference type="NCBI Taxonomy" id="442870"/>
    <lineage>
        <taxon>Bacteria</taxon>
        <taxon>Pseudomonadati</taxon>
        <taxon>Acidobacteriota</taxon>
        <taxon>Holophagae</taxon>
        <taxon>Acanthopleuribacterales</taxon>
        <taxon>Acanthopleuribacteraceae</taxon>
        <taxon>Acanthopleuribacter</taxon>
    </lineage>
</organism>
<dbReference type="PIRSF" id="PIRSF036407">
    <property type="entry name" value="Selenphspht_syn"/>
    <property type="match status" value="1"/>
</dbReference>
<evidence type="ECO:0000259" key="7">
    <source>
        <dbReference type="Pfam" id="PF02769"/>
    </source>
</evidence>
<dbReference type="NCBIfam" id="TIGR00476">
    <property type="entry name" value="selD"/>
    <property type="match status" value="1"/>
</dbReference>
<dbReference type="EMBL" id="JAFREP010000007">
    <property type="protein sequence ID" value="MBO1318820.1"/>
    <property type="molecule type" value="Genomic_DNA"/>
</dbReference>
<dbReference type="InterPro" id="IPR036921">
    <property type="entry name" value="PurM-like_N_sf"/>
</dbReference>
<evidence type="ECO:0000313" key="9">
    <source>
        <dbReference type="Proteomes" id="UP000664417"/>
    </source>
</evidence>
<dbReference type="GO" id="GO:0016260">
    <property type="term" value="P:selenocysteine biosynthetic process"/>
    <property type="evidence" value="ECO:0007669"/>
    <property type="project" value="TreeGrafter"/>
</dbReference>
<keyword evidence="5" id="KW-0711">Selenium</keyword>
<accession>A0A8J7QIB5</accession>
<keyword evidence="2" id="KW-0547">Nucleotide-binding</keyword>